<evidence type="ECO:0000256" key="2">
    <source>
        <dbReference type="ARBA" id="ARBA00022723"/>
    </source>
</evidence>
<accession>A0A2W6MXH4</accession>
<evidence type="ECO:0000256" key="3">
    <source>
        <dbReference type="ARBA" id="ARBA00023004"/>
    </source>
</evidence>
<sequence>MLKKVLLSLVVASGCLMAADGAAIFKKCIACHGANGERVAPGSVGGITIGGMAKDEIITQLKGYAAGTADNGGAKAIMYANMKNWKLTDADIEAVADYISKLPKK</sequence>
<dbReference type="AlphaFoldDB" id="A0A2W6MXH4"/>
<dbReference type="RefSeq" id="WP_111229199.1">
    <property type="nucleotide sequence ID" value="NZ_NBIU01000004.1"/>
</dbReference>
<evidence type="ECO:0000313" key="8">
    <source>
        <dbReference type="Proteomes" id="UP000249746"/>
    </source>
</evidence>
<keyword evidence="8" id="KW-1185">Reference proteome</keyword>
<dbReference type="OrthoDB" id="5340148at2"/>
<name>A0A2W6MXH4_9HELI</name>
<dbReference type="GO" id="GO:0020037">
    <property type="term" value="F:heme binding"/>
    <property type="evidence" value="ECO:0007669"/>
    <property type="project" value="InterPro"/>
</dbReference>
<evidence type="ECO:0000313" key="7">
    <source>
        <dbReference type="EMBL" id="PZT48679.1"/>
    </source>
</evidence>
<dbReference type="Gene3D" id="1.10.760.10">
    <property type="entry name" value="Cytochrome c-like domain"/>
    <property type="match status" value="1"/>
</dbReference>
<protein>
    <submittedName>
        <fullName evidence="7">Cytochrome C</fullName>
    </submittedName>
</protein>
<keyword evidence="1 4" id="KW-0349">Heme</keyword>
<proteinExistence type="predicted"/>
<evidence type="ECO:0000256" key="4">
    <source>
        <dbReference type="PROSITE-ProRule" id="PRU00433"/>
    </source>
</evidence>
<feature type="chain" id="PRO_5016109304" evidence="5">
    <location>
        <begin position="19"/>
        <end position="105"/>
    </location>
</feature>
<dbReference type="Pfam" id="PF00034">
    <property type="entry name" value="Cytochrom_C"/>
    <property type="match status" value="1"/>
</dbReference>
<comment type="caution">
    <text evidence="7">The sequence shown here is derived from an EMBL/GenBank/DDBJ whole genome shotgun (WGS) entry which is preliminary data.</text>
</comment>
<dbReference type="Proteomes" id="UP000249746">
    <property type="component" value="Unassembled WGS sequence"/>
</dbReference>
<dbReference type="InterPro" id="IPR036909">
    <property type="entry name" value="Cyt_c-like_dom_sf"/>
</dbReference>
<keyword evidence="2 4" id="KW-0479">Metal-binding</keyword>
<keyword evidence="5" id="KW-0732">Signal</keyword>
<organism evidence="7 8">
    <name type="scientific">Helicobacter valdiviensis</name>
    <dbReference type="NCBI Taxonomy" id="1458358"/>
    <lineage>
        <taxon>Bacteria</taxon>
        <taxon>Pseudomonadati</taxon>
        <taxon>Campylobacterota</taxon>
        <taxon>Epsilonproteobacteria</taxon>
        <taxon>Campylobacterales</taxon>
        <taxon>Helicobacteraceae</taxon>
        <taxon>Helicobacter</taxon>
    </lineage>
</organism>
<dbReference type="PROSITE" id="PS51257">
    <property type="entry name" value="PROKAR_LIPOPROTEIN"/>
    <property type="match status" value="1"/>
</dbReference>
<dbReference type="InterPro" id="IPR009056">
    <property type="entry name" value="Cyt_c-like_dom"/>
</dbReference>
<dbReference type="GO" id="GO:0009055">
    <property type="term" value="F:electron transfer activity"/>
    <property type="evidence" value="ECO:0007669"/>
    <property type="project" value="InterPro"/>
</dbReference>
<feature type="signal peptide" evidence="5">
    <location>
        <begin position="1"/>
        <end position="18"/>
    </location>
</feature>
<evidence type="ECO:0000259" key="6">
    <source>
        <dbReference type="PROSITE" id="PS51007"/>
    </source>
</evidence>
<dbReference type="SUPFAM" id="SSF46626">
    <property type="entry name" value="Cytochrome c"/>
    <property type="match status" value="1"/>
</dbReference>
<evidence type="ECO:0000256" key="1">
    <source>
        <dbReference type="ARBA" id="ARBA00022617"/>
    </source>
</evidence>
<dbReference type="GO" id="GO:0046872">
    <property type="term" value="F:metal ion binding"/>
    <property type="evidence" value="ECO:0007669"/>
    <property type="project" value="UniProtKB-KW"/>
</dbReference>
<reference evidence="7 8" key="1">
    <citation type="submission" date="2017-03" db="EMBL/GenBank/DDBJ databases">
        <title>Genomic and clinical evidence uncovers the enterohepatic species Helicobacter valdiviensis as a potential human intestinal pathogen.</title>
        <authorList>
            <person name="Fresia P."/>
            <person name="Jara R."/>
            <person name="Sierra R."/>
            <person name="Ferres I."/>
            <person name="Greif G."/>
            <person name="Iraola G."/>
            <person name="Collado L."/>
        </authorList>
    </citation>
    <scope>NUCLEOTIDE SEQUENCE [LARGE SCALE GENOMIC DNA]</scope>
    <source>
        <strain evidence="7 8">WBE14</strain>
    </source>
</reference>
<feature type="domain" description="Cytochrome c" evidence="6">
    <location>
        <begin position="16"/>
        <end position="103"/>
    </location>
</feature>
<evidence type="ECO:0000256" key="5">
    <source>
        <dbReference type="SAM" id="SignalP"/>
    </source>
</evidence>
<keyword evidence="3 4" id="KW-0408">Iron</keyword>
<dbReference type="PROSITE" id="PS51007">
    <property type="entry name" value="CYTC"/>
    <property type="match status" value="1"/>
</dbReference>
<gene>
    <name evidence="7" type="ORF">B6S12_02225</name>
</gene>
<dbReference type="EMBL" id="NBIU01000004">
    <property type="protein sequence ID" value="PZT48679.1"/>
    <property type="molecule type" value="Genomic_DNA"/>
</dbReference>